<dbReference type="InterPro" id="IPR020845">
    <property type="entry name" value="AMP-binding_CS"/>
</dbReference>
<dbReference type="PROSITE" id="PS00455">
    <property type="entry name" value="AMP_BINDING"/>
    <property type="match status" value="1"/>
</dbReference>
<dbReference type="Pfam" id="PF13193">
    <property type="entry name" value="AMP-binding_C"/>
    <property type="match status" value="1"/>
</dbReference>
<dbReference type="Pfam" id="PF00501">
    <property type="entry name" value="AMP-binding"/>
    <property type="match status" value="1"/>
</dbReference>
<comment type="caution">
    <text evidence="3">The sequence shown here is derived from an EMBL/GenBank/DDBJ whole genome shotgun (WGS) entry which is preliminary data.</text>
</comment>
<dbReference type="SUPFAM" id="SSF56801">
    <property type="entry name" value="Acetyl-CoA synthetase-like"/>
    <property type="match status" value="1"/>
</dbReference>
<dbReference type="GO" id="GO:0016877">
    <property type="term" value="F:ligase activity, forming carbon-sulfur bonds"/>
    <property type="evidence" value="ECO:0007669"/>
    <property type="project" value="UniProtKB-ARBA"/>
</dbReference>
<gene>
    <name evidence="3" type="ORF">E1B25_04920</name>
</gene>
<evidence type="ECO:0000259" key="1">
    <source>
        <dbReference type="Pfam" id="PF00501"/>
    </source>
</evidence>
<accession>A0A4V2Z8H3</accession>
<dbReference type="RefSeq" id="WP_132827554.1">
    <property type="nucleotide sequence ID" value="NZ_SMFP01000002.1"/>
</dbReference>
<dbReference type="InterPro" id="IPR000873">
    <property type="entry name" value="AMP-dep_synth/lig_dom"/>
</dbReference>
<dbReference type="InterPro" id="IPR025110">
    <property type="entry name" value="AMP-bd_C"/>
</dbReference>
<dbReference type="InterPro" id="IPR045851">
    <property type="entry name" value="AMP-bd_C_sf"/>
</dbReference>
<dbReference type="Gene3D" id="3.30.300.30">
    <property type="match status" value="1"/>
</dbReference>
<evidence type="ECO:0000313" key="4">
    <source>
        <dbReference type="Proteomes" id="UP000294662"/>
    </source>
</evidence>
<dbReference type="InterPro" id="IPR042099">
    <property type="entry name" value="ANL_N_sf"/>
</dbReference>
<proteinExistence type="predicted"/>
<dbReference type="Gene3D" id="3.40.50.12780">
    <property type="entry name" value="N-terminal domain of ligase-like"/>
    <property type="match status" value="1"/>
</dbReference>
<dbReference type="AlphaFoldDB" id="A0A4V2Z8H3"/>
<name>A0A4V2Z8H3_9RHOB</name>
<dbReference type="OrthoDB" id="9803968at2"/>
<reference evidence="3 4" key="1">
    <citation type="submission" date="2019-03" db="EMBL/GenBank/DDBJ databases">
        <authorList>
            <person name="Zhang S."/>
        </authorList>
    </citation>
    <scope>NUCLEOTIDE SEQUENCE [LARGE SCALE GENOMIC DNA]</scope>
    <source>
        <strain evidence="3 4">S4J41</strain>
    </source>
</reference>
<dbReference type="PANTHER" id="PTHR43767:SF10">
    <property type="entry name" value="SURFACTIN SYNTHASE SUBUNIT 1"/>
    <property type="match status" value="1"/>
</dbReference>
<evidence type="ECO:0000259" key="2">
    <source>
        <dbReference type="Pfam" id="PF13193"/>
    </source>
</evidence>
<dbReference type="Proteomes" id="UP000294662">
    <property type="component" value="Unassembled WGS sequence"/>
</dbReference>
<feature type="domain" description="AMP-dependent synthetase/ligase" evidence="1">
    <location>
        <begin position="12"/>
        <end position="367"/>
    </location>
</feature>
<keyword evidence="4" id="KW-1185">Reference proteome</keyword>
<sequence length="521" mass="57466">MNETYGKYHPGRTAATDPEKPAIILDDGTVAYSFRTFEETSNRFAHLLRARGIQRGGRVAFLLENRKEYLPLVWGAWRIGTHVTTIATHLSAEEIDYILRDCGAELLVTSTKFAATLAKVSPAPAERLDGLMLDGAEAGFEDISGLLDSQPSDPVPDQYEGVDMLYSSGTTGRPKGIFKPLPDRPFGTIAPSNQALYDLYGLDDTICYLSPAPLYHAAPLQWTLRALRAGGTVVVMRKFDAERALQLIEHCRVTHSQWVPTHFVRLCRLPEAVKSAHDLSSHRCAIHAAAPCPDDLKKAMIAWWGPILREYYAGSEGLGHTAIDTAEWRTFPGSVGRPVGCRVHICDAEGEPLPQGETGIVYFESSSQFEYLNAPEKTAEVRNARGWTTLGDIGHLNEEGFLFLTDRLANTIISGGVNIYPQEIENTLSSHPAIEDVAVIGVPNEEFGEEVKAVVQLVTPSEAGEAMAKTLNEFCRAHLSSVKCPRTFDFVEALPRQENGKLYKKQLVDHYRALSRETTNA</sequence>
<dbReference type="EMBL" id="SMFP01000002">
    <property type="protein sequence ID" value="TDE40296.1"/>
    <property type="molecule type" value="Genomic_DNA"/>
</dbReference>
<evidence type="ECO:0000313" key="3">
    <source>
        <dbReference type="EMBL" id="TDE40296.1"/>
    </source>
</evidence>
<feature type="domain" description="AMP-binding enzyme C-terminal" evidence="2">
    <location>
        <begin position="423"/>
        <end position="501"/>
    </location>
</feature>
<protein>
    <submittedName>
        <fullName evidence="3">Acyl-CoA synthetase</fullName>
    </submittedName>
</protein>
<dbReference type="InterPro" id="IPR050237">
    <property type="entry name" value="ATP-dep_AMP-bd_enzyme"/>
</dbReference>
<dbReference type="PANTHER" id="PTHR43767">
    <property type="entry name" value="LONG-CHAIN-FATTY-ACID--COA LIGASE"/>
    <property type="match status" value="1"/>
</dbReference>
<organism evidence="3 4">
    <name type="scientific">Antarcticimicrobium sediminis</name>
    <dbReference type="NCBI Taxonomy" id="2546227"/>
    <lineage>
        <taxon>Bacteria</taxon>
        <taxon>Pseudomonadati</taxon>
        <taxon>Pseudomonadota</taxon>
        <taxon>Alphaproteobacteria</taxon>
        <taxon>Rhodobacterales</taxon>
        <taxon>Paracoccaceae</taxon>
        <taxon>Antarcticimicrobium</taxon>
    </lineage>
</organism>